<name>A0A2N9XWT3_9NEIS</name>
<dbReference type="Proteomes" id="UP000231484">
    <property type="component" value="Unassembled WGS sequence"/>
</dbReference>
<dbReference type="InterPro" id="IPR025449">
    <property type="entry name" value="JetB"/>
</dbReference>
<proteinExistence type="predicted"/>
<dbReference type="EMBL" id="MEIQ01000002">
    <property type="protein sequence ID" value="PIT54238.1"/>
    <property type="molecule type" value="Genomic_DNA"/>
</dbReference>
<evidence type="ECO:0000313" key="1">
    <source>
        <dbReference type="EMBL" id="PIT54238.1"/>
    </source>
</evidence>
<accession>A0A2N9XWT3</accession>
<organism evidence="1 2">
    <name type="scientific">Snodgrassella alvi</name>
    <dbReference type="NCBI Taxonomy" id="1196083"/>
    <lineage>
        <taxon>Bacteria</taxon>
        <taxon>Pseudomonadati</taxon>
        <taxon>Pseudomonadota</taxon>
        <taxon>Betaproteobacteria</taxon>
        <taxon>Neisseriales</taxon>
        <taxon>Neisseriaceae</taxon>
        <taxon>Snodgrassella</taxon>
    </lineage>
</organism>
<evidence type="ECO:0000313" key="2">
    <source>
        <dbReference type="Proteomes" id="UP000231484"/>
    </source>
</evidence>
<gene>
    <name evidence="1" type="ORF">BHC48_00705</name>
</gene>
<reference evidence="1 2" key="1">
    <citation type="journal article" date="2017" name="MBio">
        <title>Type VI secretion-mediated competition in the bee gut microbiome.</title>
        <authorList>
            <person name="Steele M.I."/>
            <person name="Kwong W.K."/>
            <person name="Powell J.E."/>
            <person name="Whiteley M."/>
            <person name="Moran N.A."/>
        </authorList>
    </citation>
    <scope>NUCLEOTIDE SEQUENCE [LARGE SCALE GENOMIC DNA]</scope>
    <source>
        <strain evidence="1 2">Occ4-2</strain>
    </source>
</reference>
<sequence>MNQEENDKKLSAGEFFDQLCAEMIPVDSVNQPDNEIINNDAEYAQSPILQPDNIAQPESSFLPTEARHALVALLKHGVILAAQKNNIFTSICHYKAQIETYLANIYLKLILDQHYGVAYITQIKEATEENDEIPLLINKRQLTVHDTLILIILRKYFQERETVGESKIIISFEHIEELLTPFSPLTNHSTLEKKTLNAALNRMKERHILANVRGSEDRYEITPIIRYIVNASFLENMLTEYRKLSEKVQSDTVEAEKEESNE</sequence>
<dbReference type="Pfam" id="PF13835">
    <property type="entry name" value="DUF4194"/>
    <property type="match status" value="1"/>
</dbReference>
<protein>
    <recommendedName>
        <fullName evidence="3">DUF4194 domain-containing protein</fullName>
    </recommendedName>
</protein>
<comment type="caution">
    <text evidence="1">The sequence shown here is derived from an EMBL/GenBank/DDBJ whole genome shotgun (WGS) entry which is preliminary data.</text>
</comment>
<dbReference type="AlphaFoldDB" id="A0A2N9XWT3"/>
<evidence type="ECO:0008006" key="3">
    <source>
        <dbReference type="Google" id="ProtNLM"/>
    </source>
</evidence>